<reference evidence="1 2" key="1">
    <citation type="journal article" date="2016" name="Environ. Microbiol.">
        <title>Genomic resolution of a cold subsurface aquifer community provides metabolic insights for novel microbes adapted to high CO concentrations.</title>
        <authorList>
            <person name="Probst A.J."/>
            <person name="Castelle C.J."/>
            <person name="Singh A."/>
            <person name="Brown C.T."/>
            <person name="Anantharaman K."/>
            <person name="Sharon I."/>
            <person name="Hug L.A."/>
            <person name="Burstein D."/>
            <person name="Emerson J.B."/>
            <person name="Thomas B.C."/>
            <person name="Banfield J.F."/>
        </authorList>
    </citation>
    <scope>NUCLEOTIDE SEQUENCE [LARGE SCALE GENOMIC DNA]</scope>
    <source>
        <strain evidence="1">CG2_30_39_24</strain>
    </source>
</reference>
<dbReference type="Gene3D" id="3.90.550.10">
    <property type="entry name" value="Spore Coat Polysaccharide Biosynthesis Protein SpsA, Chain A"/>
    <property type="match status" value="1"/>
</dbReference>
<dbReference type="GO" id="GO:0005829">
    <property type="term" value="C:cytosol"/>
    <property type="evidence" value="ECO:0007669"/>
    <property type="project" value="TreeGrafter"/>
</dbReference>
<accession>A0A1J5F6S9</accession>
<dbReference type="Proteomes" id="UP000183922">
    <property type="component" value="Unassembled WGS sequence"/>
</dbReference>
<proteinExistence type="predicted"/>
<evidence type="ECO:0000313" key="2">
    <source>
        <dbReference type="Proteomes" id="UP000183922"/>
    </source>
</evidence>
<dbReference type="Pfam" id="PF02348">
    <property type="entry name" value="CTP_transf_3"/>
    <property type="match status" value="1"/>
</dbReference>
<dbReference type="InterPro" id="IPR003329">
    <property type="entry name" value="Cytidylyl_trans"/>
</dbReference>
<sequence length="253" mass="29159">MNLAIIQARMASTRLPGKVLKKVNNTPLLAYQIKRVKLAKKVDKIIIATGQGKANDPIEKLCRKIKIDCFRGSEDDVLDRYYQCSLKYPKYENIIRLTGDCPLIDPSVIDEVIALFEQTKPDYASNVPTGKETYPDGMDVEVFSRQVITLANQKASLPSDREHVNEYILRNKRFSKAYLTAPHDFSRYRLTVDNPEDFAVIKFLIKHSKITDNYLRYISLLTKNPKIMLSNMHLKRNAGYLKSLKKDKLFKKK</sequence>
<dbReference type="SUPFAM" id="SSF53448">
    <property type="entry name" value="Nucleotide-diphospho-sugar transferases"/>
    <property type="match status" value="1"/>
</dbReference>
<evidence type="ECO:0000313" key="1">
    <source>
        <dbReference type="EMBL" id="OIP55924.1"/>
    </source>
</evidence>
<gene>
    <name evidence="1" type="ORF">AUK13_02005</name>
</gene>
<name>A0A1J5F6S9_9BACT</name>
<dbReference type="CDD" id="cd02518">
    <property type="entry name" value="GT2_SpsF"/>
    <property type="match status" value="1"/>
</dbReference>
<comment type="caution">
    <text evidence="1">The sequence shown here is derived from an EMBL/GenBank/DDBJ whole genome shotgun (WGS) entry which is preliminary data.</text>
</comment>
<dbReference type="InterPro" id="IPR029044">
    <property type="entry name" value="Nucleotide-diphossugar_trans"/>
</dbReference>
<dbReference type="STRING" id="1805236.AUK13_02005"/>
<organism evidence="1 2">
    <name type="scientific">Candidatus Kuenenbacteria bacterium CG2_30_39_24</name>
    <dbReference type="NCBI Taxonomy" id="1805236"/>
    <lineage>
        <taxon>Bacteria</taxon>
        <taxon>Candidatus Kueneniibacteriota</taxon>
    </lineage>
</organism>
<dbReference type="AlphaFoldDB" id="A0A1J5F6S9"/>
<dbReference type="PANTHER" id="PTHR42866">
    <property type="entry name" value="3-DEOXY-MANNO-OCTULOSONATE CYTIDYLYLTRANSFERASE"/>
    <property type="match status" value="1"/>
</dbReference>
<dbReference type="PANTHER" id="PTHR42866:SF1">
    <property type="entry name" value="SPORE COAT POLYSACCHARIDE BIOSYNTHESIS PROTEIN SPSF"/>
    <property type="match status" value="1"/>
</dbReference>
<evidence type="ECO:0008006" key="3">
    <source>
        <dbReference type="Google" id="ProtNLM"/>
    </source>
</evidence>
<protein>
    <recommendedName>
        <fullName evidence="3">Spore coat protein</fullName>
    </recommendedName>
</protein>
<dbReference type="EMBL" id="MNYR01000031">
    <property type="protein sequence ID" value="OIP55924.1"/>
    <property type="molecule type" value="Genomic_DNA"/>
</dbReference>